<evidence type="ECO:0000313" key="1">
    <source>
        <dbReference type="EMBL" id="GIE45840.1"/>
    </source>
</evidence>
<accession>A0ABQ4AYF3</accession>
<comment type="caution">
    <text evidence="1">The sequence shown here is derived from an EMBL/GenBank/DDBJ whole genome shotgun (WGS) entry which is preliminary data.</text>
</comment>
<proteinExistence type="predicted"/>
<reference evidence="1 2" key="1">
    <citation type="submission" date="2021-01" db="EMBL/GenBank/DDBJ databases">
        <title>Whole genome shotgun sequence of Actinoplanes lobatus NBRC 12513.</title>
        <authorList>
            <person name="Komaki H."/>
            <person name="Tamura T."/>
        </authorList>
    </citation>
    <scope>NUCLEOTIDE SEQUENCE [LARGE SCALE GENOMIC DNA]</scope>
    <source>
        <strain evidence="1 2">NBRC 12513</strain>
    </source>
</reference>
<gene>
    <name evidence="1" type="ORF">Alo02nite_87380</name>
</gene>
<keyword evidence="2" id="KW-1185">Reference proteome</keyword>
<dbReference type="Proteomes" id="UP000631312">
    <property type="component" value="Unassembled WGS sequence"/>
</dbReference>
<evidence type="ECO:0000313" key="2">
    <source>
        <dbReference type="Proteomes" id="UP000631312"/>
    </source>
</evidence>
<name>A0ABQ4AYF3_9ACTN</name>
<protein>
    <submittedName>
        <fullName evidence="1">Uncharacterized protein</fullName>
    </submittedName>
</protein>
<sequence>MVRSVHLPRHVDGTDPVVDRDAAVEIGVEELRDHPDVVGGDGHYPNTQNGIPFKFAIAPTVPRRKAATSTLADSRQTGGGPAMIRYGARRPAREHFIRSTLDGTR</sequence>
<dbReference type="EMBL" id="BOMP01000176">
    <property type="protein sequence ID" value="GIE45840.1"/>
    <property type="molecule type" value="Genomic_DNA"/>
</dbReference>
<organism evidence="1 2">
    <name type="scientific">Actinoplanes lobatus</name>
    <dbReference type="NCBI Taxonomy" id="113568"/>
    <lineage>
        <taxon>Bacteria</taxon>
        <taxon>Bacillati</taxon>
        <taxon>Actinomycetota</taxon>
        <taxon>Actinomycetes</taxon>
        <taxon>Micromonosporales</taxon>
        <taxon>Micromonosporaceae</taxon>
        <taxon>Actinoplanes</taxon>
    </lineage>
</organism>